<dbReference type="RefSeq" id="WP_251957636.1">
    <property type="nucleotide sequence ID" value="NZ_AP025732.1"/>
</dbReference>
<dbReference type="PANTHER" id="PTHR38340">
    <property type="entry name" value="S-LAYER PROTEIN"/>
    <property type="match status" value="1"/>
</dbReference>
<dbReference type="Proteomes" id="UP001055453">
    <property type="component" value="Chromosome"/>
</dbReference>
<evidence type="ECO:0000313" key="4">
    <source>
        <dbReference type="EMBL" id="BDI20197.1"/>
    </source>
</evidence>
<evidence type="ECO:0000256" key="3">
    <source>
        <dbReference type="SAM" id="MobiDB-lite"/>
    </source>
</evidence>
<dbReference type="SUPFAM" id="SSF51120">
    <property type="entry name" value="beta-Roll"/>
    <property type="match status" value="6"/>
</dbReference>
<dbReference type="Pfam" id="PF00353">
    <property type="entry name" value="HemolysinCabind"/>
    <property type="match status" value="10"/>
</dbReference>
<dbReference type="InterPro" id="IPR001343">
    <property type="entry name" value="Hemolysn_Ca-bd"/>
</dbReference>
<comment type="subcellular location">
    <subcellularLocation>
        <location evidence="1">Secreted</location>
    </subcellularLocation>
</comment>
<sequence length="889" mass="90301">MSIIVGTPNNDFLLGTSDDDQISGRGGNDNISAGLGNDVIDGGDGNDTLAGDGGNDTFKGSQGNDSIDGGVGTDTADYSKLSQTITLSGVGIIDKGKLGTDTVFKVETVIADATVTNNTIDTSQSLSGVLTVADLEAETISALNVPDLGTLTFNVINFDNVIGTINNDSIKGDGQNNQLSGLDGDDLIDGRGGNDLIDGGAGSDALFGGAGDDTFKGGQGNDSIDGGDGTDTADYSKLGKTITLLGVGTVIKADGLGQDQLLKVETVIADAKVSNNTIDASQSLSGVAAIADLQAQTISAINVPVLGTLTFNVVNFDNVIGTNEDDTVKGDGQNNQLTGLDGDDLIDGRDGNDLIDGGAGSDALFGGAGNDTFKGGQGNDNIDGGVGTDTADYSKLGKTIVLSEVGTVTKAGGLGQDQLLKVEKVIADASVANNTIDASESLAGVSITINLQSQTLTANNVPVLGTLPFTVVNFDNVIGTNEDDTIIGDNQSNKLIGNGGDDTFRGSRGNDSIDGGDGFDVADYSSLGRKITLSGVGSITKAGGFGTDTVFKVEKVIADSSVANNTIDASQSLLGVVAVADLEAQTISALNVPDLGMLTFNVVNFANVIGTINNDSINGDGRDNQLTGLAGDDLIDGRGGNDLIDGGQGNDNLFGGAGDDTFKGSRGNDSIDGGDGFDIADYGKLGKSITLSGVGKITKSGGFGTDTVFKVETVIADASVANNTIDSSQSVAGVSVIANLQEQTISAFNVPVLETITFNVLNFDNLIGTNASDNITGDSQDNRLEGRDGDDTISGGFGNDSIIGGLGKDTLIGGLGADKFIFNSFSEGIDTIKDYNFGQSDIIQVSKVGFGTTNSGDFFYDTSSGNLSFLGNQFAFLENLSSNVSIQLV</sequence>
<evidence type="ECO:0000256" key="2">
    <source>
        <dbReference type="ARBA" id="ARBA00022525"/>
    </source>
</evidence>
<keyword evidence="2" id="KW-0964">Secreted</keyword>
<dbReference type="InterPro" id="IPR018511">
    <property type="entry name" value="Hemolysin-typ_Ca-bd_CS"/>
</dbReference>
<dbReference type="PROSITE" id="PS00330">
    <property type="entry name" value="HEMOLYSIN_CALCIUM"/>
    <property type="match status" value="9"/>
</dbReference>
<evidence type="ECO:0000256" key="1">
    <source>
        <dbReference type="ARBA" id="ARBA00004613"/>
    </source>
</evidence>
<protein>
    <submittedName>
        <fullName evidence="4">Hemolysin D</fullName>
    </submittedName>
</protein>
<name>A0ABN6QFD8_NOSCO</name>
<dbReference type="EMBL" id="AP025732">
    <property type="protein sequence ID" value="BDI20197.1"/>
    <property type="molecule type" value="Genomic_DNA"/>
</dbReference>
<dbReference type="Gene3D" id="2.150.10.10">
    <property type="entry name" value="Serralysin-like metalloprotease, C-terminal"/>
    <property type="match status" value="5"/>
</dbReference>
<dbReference type="PRINTS" id="PR00313">
    <property type="entry name" value="CABNDNGRPT"/>
</dbReference>
<gene>
    <name evidence="4" type="ORF">ANSO36C_59990</name>
</gene>
<dbReference type="InterPro" id="IPR011049">
    <property type="entry name" value="Serralysin-like_metalloprot_C"/>
</dbReference>
<feature type="region of interest" description="Disordered" evidence="3">
    <location>
        <begin position="16"/>
        <end position="71"/>
    </location>
</feature>
<dbReference type="PANTHER" id="PTHR38340:SF1">
    <property type="entry name" value="S-LAYER PROTEIN"/>
    <property type="match status" value="1"/>
</dbReference>
<accession>A0ABN6QFD8</accession>
<reference evidence="4" key="1">
    <citation type="submission" date="2022-04" db="EMBL/GenBank/DDBJ databases">
        <title>Complete genome sequence of a cyanobacterium, Nostoc sp. SO-36, isolated in Antarctica.</title>
        <authorList>
            <person name="Kanesaki Y."/>
            <person name="Effendi D."/>
            <person name="Sakamoto T."/>
            <person name="Ohtani S."/>
            <person name="Awai K."/>
        </authorList>
    </citation>
    <scope>NUCLEOTIDE SEQUENCE</scope>
    <source>
        <strain evidence="4">SO-36</strain>
    </source>
</reference>
<dbReference type="InterPro" id="IPR050557">
    <property type="entry name" value="RTX_toxin/Mannuronan_C5-epim"/>
</dbReference>
<evidence type="ECO:0000313" key="5">
    <source>
        <dbReference type="Proteomes" id="UP001055453"/>
    </source>
</evidence>
<organism evidence="4 5">
    <name type="scientific">Nostoc cf. commune SO-36</name>
    <dbReference type="NCBI Taxonomy" id="449208"/>
    <lineage>
        <taxon>Bacteria</taxon>
        <taxon>Bacillati</taxon>
        <taxon>Cyanobacteriota</taxon>
        <taxon>Cyanophyceae</taxon>
        <taxon>Nostocales</taxon>
        <taxon>Nostocaceae</taxon>
        <taxon>Nostoc</taxon>
    </lineage>
</organism>
<proteinExistence type="predicted"/>
<keyword evidence="5" id="KW-1185">Reference proteome</keyword>